<name>A0A3A2ZBD6_9EURO</name>
<evidence type="ECO:0000256" key="2">
    <source>
        <dbReference type="SAM" id="Phobius"/>
    </source>
</evidence>
<evidence type="ECO:0000313" key="4">
    <source>
        <dbReference type="Proteomes" id="UP000266188"/>
    </source>
</evidence>
<keyword evidence="2" id="KW-0472">Membrane</keyword>
<feature type="compositionally biased region" description="Basic and acidic residues" evidence="1">
    <location>
        <begin position="106"/>
        <end position="140"/>
    </location>
</feature>
<accession>A0A3A2ZBD6</accession>
<reference evidence="4" key="1">
    <citation type="submission" date="2017-02" db="EMBL/GenBank/DDBJ databases">
        <authorList>
            <person name="Tafer H."/>
            <person name="Lopandic K."/>
        </authorList>
    </citation>
    <scope>NUCLEOTIDE SEQUENCE [LARGE SCALE GENOMIC DNA]</scope>
    <source>
        <strain evidence="4">CBS 366.77</strain>
    </source>
</reference>
<keyword evidence="2" id="KW-0812">Transmembrane</keyword>
<dbReference type="Proteomes" id="UP000266188">
    <property type="component" value="Unassembled WGS sequence"/>
</dbReference>
<feature type="compositionally biased region" description="Polar residues" evidence="1">
    <location>
        <begin position="251"/>
        <end position="263"/>
    </location>
</feature>
<feature type="compositionally biased region" description="Basic and acidic residues" evidence="1">
    <location>
        <begin position="63"/>
        <end position="81"/>
    </location>
</feature>
<evidence type="ECO:0000313" key="3">
    <source>
        <dbReference type="EMBL" id="RJE20459.1"/>
    </source>
</evidence>
<gene>
    <name evidence="3" type="ORF">PHISCL_07195</name>
</gene>
<keyword evidence="2" id="KW-1133">Transmembrane helix</keyword>
<comment type="caution">
    <text evidence="3">The sequence shown here is derived from an EMBL/GenBank/DDBJ whole genome shotgun (WGS) entry which is preliminary data.</text>
</comment>
<evidence type="ECO:0000256" key="1">
    <source>
        <dbReference type="SAM" id="MobiDB-lite"/>
    </source>
</evidence>
<feature type="compositionally biased region" description="Low complexity" evidence="1">
    <location>
        <begin position="180"/>
        <end position="192"/>
    </location>
</feature>
<feature type="compositionally biased region" description="Low complexity" evidence="1">
    <location>
        <begin position="153"/>
        <end position="166"/>
    </location>
</feature>
<dbReference type="EMBL" id="MVGC01000305">
    <property type="protein sequence ID" value="RJE20459.1"/>
    <property type="molecule type" value="Genomic_DNA"/>
</dbReference>
<dbReference type="AlphaFoldDB" id="A0A3A2ZBD6"/>
<protein>
    <submittedName>
        <fullName evidence="3">Uncharacterized protein</fullName>
    </submittedName>
</protein>
<feature type="transmembrane region" description="Helical" evidence="2">
    <location>
        <begin position="6"/>
        <end position="29"/>
    </location>
</feature>
<sequence length="263" mass="29397">MNQNITILTVILSIIGAILLVWLYSVCWYKGLSRDMVSARDQRLRMSIESLPHFQTQSPPRQRRTDSANETNKRTNEEWGSHQDQFTGESSRGNGQWQGKKKNKGKGKEKDKQKEKGDGWGHQDKPKEDEQQQEEWKAVDGMDPNAQKTNANSDTSGPSDSGTSVVESEWNLSNQADKNSTSAASDTGTSSAVLDEWGRSKQNDENSTSGPSDSGISAVDDEWGRTEHVHNNSPEPSVQEDTKDDRRNRGNTKSSQDPSANWW</sequence>
<feature type="compositionally biased region" description="Polar residues" evidence="1">
    <location>
        <begin position="170"/>
        <end position="179"/>
    </location>
</feature>
<proteinExistence type="predicted"/>
<organism evidence="3 4">
    <name type="scientific">Aspergillus sclerotialis</name>
    <dbReference type="NCBI Taxonomy" id="2070753"/>
    <lineage>
        <taxon>Eukaryota</taxon>
        <taxon>Fungi</taxon>
        <taxon>Dikarya</taxon>
        <taxon>Ascomycota</taxon>
        <taxon>Pezizomycotina</taxon>
        <taxon>Eurotiomycetes</taxon>
        <taxon>Eurotiomycetidae</taxon>
        <taxon>Eurotiales</taxon>
        <taxon>Aspergillaceae</taxon>
        <taxon>Aspergillus</taxon>
        <taxon>Aspergillus subgen. Polypaecilum</taxon>
    </lineage>
</organism>
<feature type="compositionally biased region" description="Polar residues" evidence="1">
    <location>
        <begin position="205"/>
        <end position="215"/>
    </location>
</feature>
<keyword evidence="4" id="KW-1185">Reference proteome</keyword>
<feature type="compositionally biased region" description="Polar residues" evidence="1">
    <location>
        <begin position="82"/>
        <end position="92"/>
    </location>
</feature>
<feature type="region of interest" description="Disordered" evidence="1">
    <location>
        <begin position="50"/>
        <end position="263"/>
    </location>
</feature>